<evidence type="ECO:0000313" key="1">
    <source>
        <dbReference type="EMBL" id="KXN64864.1"/>
    </source>
</evidence>
<accession>A0A137NQ85</accession>
<proteinExistence type="predicted"/>
<name>A0A137NQ85_CONC2</name>
<reference evidence="1 2" key="1">
    <citation type="journal article" date="2015" name="Genome Biol. Evol.">
        <title>Phylogenomic analyses indicate that early fungi evolved digesting cell walls of algal ancestors of land plants.</title>
        <authorList>
            <person name="Chang Y."/>
            <person name="Wang S."/>
            <person name="Sekimoto S."/>
            <person name="Aerts A.L."/>
            <person name="Choi C."/>
            <person name="Clum A."/>
            <person name="LaButti K.M."/>
            <person name="Lindquist E.A."/>
            <person name="Yee Ngan C."/>
            <person name="Ohm R.A."/>
            <person name="Salamov A.A."/>
            <person name="Grigoriev I.V."/>
            <person name="Spatafora J.W."/>
            <person name="Berbee M.L."/>
        </authorList>
    </citation>
    <scope>NUCLEOTIDE SEQUENCE [LARGE SCALE GENOMIC DNA]</scope>
    <source>
        <strain evidence="1 2">NRRL 28638</strain>
    </source>
</reference>
<protein>
    <submittedName>
        <fullName evidence="1">Uncharacterized protein</fullName>
    </submittedName>
</protein>
<evidence type="ECO:0000313" key="2">
    <source>
        <dbReference type="Proteomes" id="UP000070444"/>
    </source>
</evidence>
<dbReference type="EMBL" id="KQ965106">
    <property type="protein sequence ID" value="KXN64864.1"/>
    <property type="molecule type" value="Genomic_DNA"/>
</dbReference>
<dbReference type="AlphaFoldDB" id="A0A137NQ85"/>
<organism evidence="1 2">
    <name type="scientific">Conidiobolus coronatus (strain ATCC 28846 / CBS 209.66 / NRRL 28638)</name>
    <name type="common">Delacroixia coronata</name>
    <dbReference type="NCBI Taxonomy" id="796925"/>
    <lineage>
        <taxon>Eukaryota</taxon>
        <taxon>Fungi</taxon>
        <taxon>Fungi incertae sedis</taxon>
        <taxon>Zoopagomycota</taxon>
        <taxon>Entomophthoromycotina</taxon>
        <taxon>Entomophthoromycetes</taxon>
        <taxon>Entomophthorales</taxon>
        <taxon>Ancylistaceae</taxon>
        <taxon>Conidiobolus</taxon>
    </lineage>
</organism>
<sequence length="158" mass="18283">MHHYFSNLFFYPDCNLSLSQLKECPIEDLEMFIIYITPFIKQPFLPEYSLVPAEILTCLETIKMNNVLIKAIEQWGTILRFKVAYRSRLENVNRWTYSSLRKKIISFFIGSNTGPSYSDIDLPDPTQIESKQGTMFDPIALLASLEDVGLLYLFANLP</sequence>
<keyword evidence="2" id="KW-1185">Reference proteome</keyword>
<gene>
    <name evidence="1" type="ORF">CONCODRAFT_13777</name>
</gene>
<dbReference type="Proteomes" id="UP000070444">
    <property type="component" value="Unassembled WGS sequence"/>
</dbReference>